<name>A0ABR4JIA3_9EURO</name>
<keyword evidence="2" id="KW-0812">Transmembrane</keyword>
<sequence>MKLAFATTITLLLSSTVTSLHIPTSDLSVPHGDIISPLEAPDLETRDLEKRRGGGGGGRGGGGSSGGGSGGRGGGSSSSSSSSSRPPSTRPNSNVGGSTPGGSGPRPAYGRGGAFYAGGATTPYRAGRPSPFGIAPFFLPVAALAFFPGLWLWGAHIYPYHHHYNYVNNTSNRNESLPVICLCEQYASCGCEDNNNSTYYESLFDGTQPKNTSIVKVTTVNGTQTIAINGTLPNGTTAVDPDSGAATLNLRQASGYWVMAAIAASAVYAL</sequence>
<organism evidence="5 6">
    <name type="scientific">Aspergillus pseudodeflectus</name>
    <dbReference type="NCBI Taxonomy" id="176178"/>
    <lineage>
        <taxon>Eukaryota</taxon>
        <taxon>Fungi</taxon>
        <taxon>Dikarya</taxon>
        <taxon>Ascomycota</taxon>
        <taxon>Pezizomycotina</taxon>
        <taxon>Eurotiomycetes</taxon>
        <taxon>Eurotiomycetidae</taxon>
        <taxon>Eurotiales</taxon>
        <taxon>Aspergillaceae</taxon>
        <taxon>Aspergillus</taxon>
        <taxon>Aspergillus subgen. Nidulantes</taxon>
    </lineage>
</organism>
<dbReference type="EMBL" id="JBFXLR010000071">
    <property type="protein sequence ID" value="KAL2839776.1"/>
    <property type="molecule type" value="Genomic_DNA"/>
</dbReference>
<dbReference type="PANTHER" id="PTHR42091:SF1">
    <property type="entry name" value="CONSERVED GLYCINE-RICH PROTEIN (AFU_ORTHOLOGUE AFUA_7G02440)"/>
    <property type="match status" value="1"/>
</dbReference>
<evidence type="ECO:0000256" key="3">
    <source>
        <dbReference type="SAM" id="SignalP"/>
    </source>
</evidence>
<evidence type="ECO:0000256" key="1">
    <source>
        <dbReference type="SAM" id="MobiDB-lite"/>
    </source>
</evidence>
<proteinExistence type="predicted"/>
<keyword evidence="3" id="KW-0732">Signal</keyword>
<keyword evidence="2" id="KW-1133">Transmembrane helix</keyword>
<evidence type="ECO:0000259" key="4">
    <source>
        <dbReference type="Pfam" id="PF24866"/>
    </source>
</evidence>
<feature type="chain" id="PRO_5045280995" description="DUF7732 domain-containing protein" evidence="3">
    <location>
        <begin position="20"/>
        <end position="270"/>
    </location>
</feature>
<evidence type="ECO:0000313" key="6">
    <source>
        <dbReference type="Proteomes" id="UP001610444"/>
    </source>
</evidence>
<feature type="signal peptide" evidence="3">
    <location>
        <begin position="1"/>
        <end position="19"/>
    </location>
</feature>
<gene>
    <name evidence="5" type="ORF">BJX68DRAFT_271967</name>
</gene>
<dbReference type="GeneID" id="98162252"/>
<feature type="transmembrane region" description="Helical" evidence="2">
    <location>
        <begin position="132"/>
        <end position="153"/>
    </location>
</feature>
<reference evidence="5 6" key="1">
    <citation type="submission" date="2024-07" db="EMBL/GenBank/DDBJ databases">
        <title>Section-level genome sequencing and comparative genomics of Aspergillus sections Usti and Cavernicolus.</title>
        <authorList>
            <consortium name="Lawrence Berkeley National Laboratory"/>
            <person name="Nybo J.L."/>
            <person name="Vesth T.C."/>
            <person name="Theobald S."/>
            <person name="Frisvad J.C."/>
            <person name="Larsen T.O."/>
            <person name="Kjaerboelling I."/>
            <person name="Rothschild-Mancinelli K."/>
            <person name="Lyhne E.K."/>
            <person name="Kogle M.E."/>
            <person name="Barry K."/>
            <person name="Clum A."/>
            <person name="Na H."/>
            <person name="Ledsgaard L."/>
            <person name="Lin J."/>
            <person name="Lipzen A."/>
            <person name="Kuo A."/>
            <person name="Riley R."/>
            <person name="Mondo S."/>
            <person name="LaButti K."/>
            <person name="Haridas S."/>
            <person name="Pangalinan J."/>
            <person name="Salamov A.A."/>
            <person name="Simmons B.A."/>
            <person name="Magnuson J.K."/>
            <person name="Chen J."/>
            <person name="Drula E."/>
            <person name="Henrissat B."/>
            <person name="Wiebenga A."/>
            <person name="Lubbers R.J."/>
            <person name="Gomes A.C."/>
            <person name="Macurrencykelacurrency M.R."/>
            <person name="Stajich J."/>
            <person name="Grigoriev I.V."/>
            <person name="Mortensen U.H."/>
            <person name="De vries R.P."/>
            <person name="Baker S.E."/>
            <person name="Andersen M.R."/>
        </authorList>
    </citation>
    <scope>NUCLEOTIDE SEQUENCE [LARGE SCALE GENOMIC DNA]</scope>
    <source>
        <strain evidence="5 6">CBS 756.74</strain>
    </source>
</reference>
<keyword evidence="6" id="KW-1185">Reference proteome</keyword>
<accession>A0ABR4JIA3</accession>
<dbReference type="RefSeq" id="XP_070893704.1">
    <property type="nucleotide sequence ID" value="XM_071047088.1"/>
</dbReference>
<feature type="compositionally biased region" description="Gly residues" evidence="1">
    <location>
        <begin position="54"/>
        <end position="76"/>
    </location>
</feature>
<protein>
    <recommendedName>
        <fullName evidence="4">DUF7732 domain-containing protein</fullName>
    </recommendedName>
</protein>
<feature type="region of interest" description="Disordered" evidence="1">
    <location>
        <begin position="22"/>
        <end position="110"/>
    </location>
</feature>
<feature type="compositionally biased region" description="Gly residues" evidence="1">
    <location>
        <begin position="98"/>
        <end position="110"/>
    </location>
</feature>
<keyword evidence="2" id="KW-0472">Membrane</keyword>
<dbReference type="InterPro" id="IPR056634">
    <property type="entry name" value="DUF7732"/>
</dbReference>
<evidence type="ECO:0000313" key="5">
    <source>
        <dbReference type="EMBL" id="KAL2839776.1"/>
    </source>
</evidence>
<feature type="compositionally biased region" description="Low complexity" evidence="1">
    <location>
        <begin position="77"/>
        <end position="97"/>
    </location>
</feature>
<evidence type="ECO:0000256" key="2">
    <source>
        <dbReference type="SAM" id="Phobius"/>
    </source>
</evidence>
<dbReference type="Pfam" id="PF24866">
    <property type="entry name" value="DUF7732"/>
    <property type="match status" value="1"/>
</dbReference>
<dbReference type="Proteomes" id="UP001610444">
    <property type="component" value="Unassembled WGS sequence"/>
</dbReference>
<comment type="caution">
    <text evidence="5">The sequence shown here is derived from an EMBL/GenBank/DDBJ whole genome shotgun (WGS) entry which is preliminary data.</text>
</comment>
<feature type="compositionally biased region" description="Basic and acidic residues" evidence="1">
    <location>
        <begin position="43"/>
        <end position="52"/>
    </location>
</feature>
<feature type="domain" description="DUF7732" evidence="4">
    <location>
        <begin position="115"/>
        <end position="236"/>
    </location>
</feature>
<dbReference type="PANTHER" id="PTHR42091">
    <property type="entry name" value="CONSERVED GLYCINE-RICH PROTEIN (AFU_ORTHOLOGUE AFUA_7G02440)"/>
    <property type="match status" value="1"/>
</dbReference>